<dbReference type="EMBL" id="BARW01021249">
    <property type="protein sequence ID" value="GAJ00878.1"/>
    <property type="molecule type" value="Genomic_DNA"/>
</dbReference>
<gene>
    <name evidence="1" type="ORF">S12H4_35739</name>
</gene>
<protein>
    <submittedName>
        <fullName evidence="1">Uncharacterized protein</fullName>
    </submittedName>
</protein>
<evidence type="ECO:0000313" key="1">
    <source>
        <dbReference type="EMBL" id="GAJ00878.1"/>
    </source>
</evidence>
<comment type="caution">
    <text evidence="1">The sequence shown here is derived from an EMBL/GenBank/DDBJ whole genome shotgun (WGS) entry which is preliminary data.</text>
</comment>
<dbReference type="AlphaFoldDB" id="X1T6A0"/>
<name>X1T6A0_9ZZZZ</name>
<sequence length="44" mass="5307">MAKVYEIEDKKLIGILKQFTKKERDVIERYNNLIELNIKKGKKK</sequence>
<organism evidence="1">
    <name type="scientific">marine sediment metagenome</name>
    <dbReference type="NCBI Taxonomy" id="412755"/>
    <lineage>
        <taxon>unclassified sequences</taxon>
        <taxon>metagenomes</taxon>
        <taxon>ecological metagenomes</taxon>
    </lineage>
</organism>
<reference evidence="1" key="1">
    <citation type="journal article" date="2014" name="Front. Microbiol.">
        <title>High frequency of phylogenetically diverse reductive dehalogenase-homologous genes in deep subseafloor sedimentary metagenomes.</title>
        <authorList>
            <person name="Kawai M."/>
            <person name="Futagami T."/>
            <person name="Toyoda A."/>
            <person name="Takaki Y."/>
            <person name="Nishi S."/>
            <person name="Hori S."/>
            <person name="Arai W."/>
            <person name="Tsubouchi T."/>
            <person name="Morono Y."/>
            <person name="Uchiyama I."/>
            <person name="Ito T."/>
            <person name="Fujiyama A."/>
            <person name="Inagaki F."/>
            <person name="Takami H."/>
        </authorList>
    </citation>
    <scope>NUCLEOTIDE SEQUENCE</scope>
    <source>
        <strain evidence="1">Expedition CK06-06</strain>
    </source>
</reference>
<accession>X1T6A0</accession>
<proteinExistence type="predicted"/>